<reference evidence="1" key="2">
    <citation type="journal article" date="2023" name="IMA Fungus">
        <title>Comparative genomic study of the Penicillium genus elucidates a diverse pangenome and 15 lateral gene transfer events.</title>
        <authorList>
            <person name="Petersen C."/>
            <person name="Sorensen T."/>
            <person name="Nielsen M.R."/>
            <person name="Sondergaard T.E."/>
            <person name="Sorensen J.L."/>
            <person name="Fitzpatrick D.A."/>
            <person name="Frisvad J.C."/>
            <person name="Nielsen K.L."/>
        </authorList>
    </citation>
    <scope>NUCLEOTIDE SEQUENCE</scope>
    <source>
        <strain evidence="1">IBT 29495</strain>
    </source>
</reference>
<sequence>MEIRLHSKDRVYTTEETVKGELVIKRTGACQHLRVSLSLISLETLLDCCQEHIATDEFCRKDAVGCDEDDAFTR</sequence>
<accession>A0A9W9XTY3</accession>
<dbReference type="EMBL" id="JAPWDS010000003">
    <property type="protein sequence ID" value="KAJ5503278.1"/>
    <property type="molecule type" value="Genomic_DNA"/>
</dbReference>
<proteinExistence type="predicted"/>
<organism evidence="1 2">
    <name type="scientific">Penicillium fimorum</name>
    <dbReference type="NCBI Taxonomy" id="1882269"/>
    <lineage>
        <taxon>Eukaryota</taxon>
        <taxon>Fungi</taxon>
        <taxon>Dikarya</taxon>
        <taxon>Ascomycota</taxon>
        <taxon>Pezizomycotina</taxon>
        <taxon>Eurotiomycetes</taxon>
        <taxon>Eurotiomycetidae</taxon>
        <taxon>Eurotiales</taxon>
        <taxon>Aspergillaceae</taxon>
        <taxon>Penicillium</taxon>
    </lineage>
</organism>
<dbReference type="OrthoDB" id="2283785at2759"/>
<reference evidence="1" key="1">
    <citation type="submission" date="2022-12" db="EMBL/GenBank/DDBJ databases">
        <authorList>
            <person name="Petersen C."/>
        </authorList>
    </citation>
    <scope>NUCLEOTIDE SEQUENCE</scope>
    <source>
        <strain evidence="1">IBT 29495</strain>
    </source>
</reference>
<dbReference type="AlphaFoldDB" id="A0A9W9XTY3"/>
<dbReference type="Proteomes" id="UP001149954">
    <property type="component" value="Unassembled WGS sequence"/>
</dbReference>
<evidence type="ECO:0000313" key="1">
    <source>
        <dbReference type="EMBL" id="KAJ5503278.1"/>
    </source>
</evidence>
<evidence type="ECO:0000313" key="2">
    <source>
        <dbReference type="Proteomes" id="UP001149954"/>
    </source>
</evidence>
<comment type="caution">
    <text evidence="1">The sequence shown here is derived from an EMBL/GenBank/DDBJ whole genome shotgun (WGS) entry which is preliminary data.</text>
</comment>
<protein>
    <submittedName>
        <fullName evidence="1">Uncharacterized protein</fullName>
    </submittedName>
</protein>
<gene>
    <name evidence="1" type="ORF">N7463_006152</name>
</gene>
<keyword evidence="2" id="KW-1185">Reference proteome</keyword>
<name>A0A9W9XTY3_9EURO</name>